<reference evidence="2" key="1">
    <citation type="submission" date="2020-03" db="EMBL/GenBank/DDBJ databases">
        <title>The deep terrestrial virosphere.</title>
        <authorList>
            <person name="Holmfeldt K."/>
            <person name="Nilsson E."/>
            <person name="Simone D."/>
            <person name="Lopez-Fernandez M."/>
            <person name="Wu X."/>
            <person name="de Brujin I."/>
            <person name="Lundin D."/>
            <person name="Andersson A."/>
            <person name="Bertilsson S."/>
            <person name="Dopson M."/>
        </authorList>
    </citation>
    <scope>NUCLEOTIDE SEQUENCE</scope>
    <source>
        <strain evidence="1">MM415A01353</strain>
        <strain evidence="2">MM415B02909</strain>
    </source>
</reference>
<gene>
    <name evidence="1" type="ORF">MM415A01353_0013</name>
    <name evidence="2" type="ORF">MM415B02909_0009</name>
</gene>
<proteinExistence type="predicted"/>
<dbReference type="EMBL" id="MT142726">
    <property type="protein sequence ID" value="QJA87686.1"/>
    <property type="molecule type" value="Genomic_DNA"/>
</dbReference>
<accession>A0A6M3KZP8</accession>
<evidence type="ECO:0000313" key="1">
    <source>
        <dbReference type="EMBL" id="QJA77203.1"/>
    </source>
</evidence>
<organism evidence="2">
    <name type="scientific">viral metagenome</name>
    <dbReference type="NCBI Taxonomy" id="1070528"/>
    <lineage>
        <taxon>unclassified sequences</taxon>
        <taxon>metagenomes</taxon>
        <taxon>organismal metagenomes</taxon>
    </lineage>
</organism>
<name>A0A6M3KZP8_9ZZZZ</name>
<evidence type="ECO:0000313" key="2">
    <source>
        <dbReference type="EMBL" id="QJA87686.1"/>
    </source>
</evidence>
<dbReference type="EMBL" id="MT142269">
    <property type="protein sequence ID" value="QJA77203.1"/>
    <property type="molecule type" value="Genomic_DNA"/>
</dbReference>
<dbReference type="AlphaFoldDB" id="A0A6M3KZP8"/>
<protein>
    <submittedName>
        <fullName evidence="2">Uncharacterized protein</fullName>
    </submittedName>
</protein>
<sequence>MVQRDIRGRCTEMRKQIEKLLEDNKDLSIKTRSKILEEFFYAVFKKNLPDILIKLDKIRS</sequence>